<dbReference type="InterPro" id="IPR037171">
    <property type="entry name" value="NagB/RpiA_transferase-like"/>
</dbReference>
<comment type="similarity">
    <text evidence="1">Belongs to the SorC transcriptional regulatory family.</text>
</comment>
<dbReference type="PANTHER" id="PTHR34294">
    <property type="entry name" value="TRANSCRIPTIONAL REGULATOR-RELATED"/>
    <property type="match status" value="1"/>
</dbReference>
<gene>
    <name evidence="6" type="ORF">V2V91_01740</name>
</gene>
<evidence type="ECO:0000256" key="2">
    <source>
        <dbReference type="ARBA" id="ARBA00023015"/>
    </source>
</evidence>
<proteinExistence type="inferred from homology"/>
<dbReference type="SUPFAM" id="SSF100950">
    <property type="entry name" value="NagB/RpiA/CoA transferase-like"/>
    <property type="match status" value="1"/>
</dbReference>
<reference evidence="6 7" key="1">
    <citation type="submission" date="2024-01" db="EMBL/GenBank/DDBJ databases">
        <title>the genome sequence of strain Microbacterium schleiferi NBRC 15075.</title>
        <authorList>
            <person name="Ding Y."/>
            <person name="Zhang G."/>
        </authorList>
    </citation>
    <scope>NUCLEOTIDE SEQUENCE [LARGE SCALE GENOMIC DNA]</scope>
    <source>
        <strain evidence="6 7">NBRC 15075</strain>
    </source>
</reference>
<dbReference type="RefSeq" id="WP_331790553.1">
    <property type="nucleotide sequence ID" value="NZ_BAAAUO010000003.1"/>
</dbReference>
<dbReference type="Gene3D" id="3.40.50.1360">
    <property type="match status" value="1"/>
</dbReference>
<keyword evidence="4" id="KW-0804">Transcription</keyword>
<dbReference type="InterPro" id="IPR051054">
    <property type="entry name" value="SorC_transcr_regulators"/>
</dbReference>
<evidence type="ECO:0000256" key="4">
    <source>
        <dbReference type="ARBA" id="ARBA00023163"/>
    </source>
</evidence>
<keyword evidence="7" id="KW-1185">Reference proteome</keyword>
<comment type="caution">
    <text evidence="6">The sequence shown here is derived from an EMBL/GenBank/DDBJ whole genome shotgun (WGS) entry which is preliminary data.</text>
</comment>
<name>A0ABU7V523_9MICO</name>
<dbReference type="InterPro" id="IPR007324">
    <property type="entry name" value="Sugar-bd_dom_put"/>
</dbReference>
<keyword evidence="3" id="KW-0238">DNA-binding</keyword>
<protein>
    <submittedName>
        <fullName evidence="6">Sugar-binding domain-containing protein</fullName>
    </submittedName>
</protein>
<evidence type="ECO:0000256" key="1">
    <source>
        <dbReference type="ARBA" id="ARBA00010466"/>
    </source>
</evidence>
<accession>A0ABU7V523</accession>
<sequence>MSDDSTHLRRALTAAHLYYVQLRTMDAIAAELGTSRSTVSRLLSFARAEGIVEVRVRSPLDAPGLVETQLRRQFGVRAQVIPVPESVSDLERLDRVAQGAAQLLDELIVSDLVVGIAWGSTLAAVARRLTPKRVHGTTFVQLNGSGNVKTSGITYASELLSRFSTAYGGDAEQFPVPAFFDDPETRRALWRERSTRRILDIQSRMGLVLFSVGAFRAEVPSRVHAGDYLEPADLEQLKAERVVGDVATVFYRANGSTEGIALNDRGSGPSFDLLRAVPRRCCIVTGEAKIPSLRGALAAGLITDLVIDERTARAMVDGREGV</sequence>
<evidence type="ECO:0000259" key="5">
    <source>
        <dbReference type="Pfam" id="PF04198"/>
    </source>
</evidence>
<dbReference type="Proteomes" id="UP001351900">
    <property type="component" value="Unassembled WGS sequence"/>
</dbReference>
<keyword evidence="2" id="KW-0805">Transcription regulation</keyword>
<feature type="domain" description="Sugar-binding" evidence="5">
    <location>
        <begin position="66"/>
        <end position="316"/>
    </location>
</feature>
<dbReference type="Gene3D" id="1.10.10.60">
    <property type="entry name" value="Homeodomain-like"/>
    <property type="match status" value="1"/>
</dbReference>
<evidence type="ECO:0000256" key="3">
    <source>
        <dbReference type="ARBA" id="ARBA00023125"/>
    </source>
</evidence>
<evidence type="ECO:0000313" key="6">
    <source>
        <dbReference type="EMBL" id="MEF2253857.1"/>
    </source>
</evidence>
<dbReference type="Pfam" id="PF04198">
    <property type="entry name" value="Sugar-bind"/>
    <property type="match status" value="1"/>
</dbReference>
<organism evidence="6 7">
    <name type="scientific">Microbacterium schleiferi</name>
    <dbReference type="NCBI Taxonomy" id="69362"/>
    <lineage>
        <taxon>Bacteria</taxon>
        <taxon>Bacillati</taxon>
        <taxon>Actinomycetota</taxon>
        <taxon>Actinomycetes</taxon>
        <taxon>Micrococcales</taxon>
        <taxon>Microbacteriaceae</taxon>
        <taxon>Microbacterium</taxon>
    </lineage>
</organism>
<dbReference type="EMBL" id="JAZHOV010000001">
    <property type="protein sequence ID" value="MEF2253857.1"/>
    <property type="molecule type" value="Genomic_DNA"/>
</dbReference>
<dbReference type="PANTHER" id="PTHR34294:SF1">
    <property type="entry name" value="TRANSCRIPTIONAL REGULATOR LSRR"/>
    <property type="match status" value="1"/>
</dbReference>
<evidence type="ECO:0000313" key="7">
    <source>
        <dbReference type="Proteomes" id="UP001351900"/>
    </source>
</evidence>